<dbReference type="InterPro" id="IPR003593">
    <property type="entry name" value="AAA+_ATPase"/>
</dbReference>
<dbReference type="InterPro" id="IPR051535">
    <property type="entry name" value="Siderophore_ABC-ATPase"/>
</dbReference>
<dbReference type="EMBL" id="DXAZ01000001">
    <property type="protein sequence ID" value="HIZ70159.1"/>
    <property type="molecule type" value="Genomic_DNA"/>
</dbReference>
<evidence type="ECO:0000256" key="5">
    <source>
        <dbReference type="ARBA" id="ARBA00022741"/>
    </source>
</evidence>
<dbReference type="Pfam" id="PF00005">
    <property type="entry name" value="ABC_tran"/>
    <property type="match status" value="1"/>
</dbReference>
<comment type="caution">
    <text evidence="11">The sequence shown here is derived from an EMBL/GenBank/DDBJ whole genome shotgun (WGS) entry which is preliminary data.</text>
</comment>
<keyword evidence="9" id="KW-0472">Membrane</keyword>
<dbReference type="AlphaFoldDB" id="A0A9D2FZB3"/>
<evidence type="ECO:0000256" key="6">
    <source>
        <dbReference type="ARBA" id="ARBA00022840"/>
    </source>
</evidence>
<organism evidence="11 12">
    <name type="scientific">Candidatus Atopostipes pullistercoris</name>
    <dbReference type="NCBI Taxonomy" id="2838467"/>
    <lineage>
        <taxon>Bacteria</taxon>
        <taxon>Bacillati</taxon>
        <taxon>Bacillota</taxon>
        <taxon>Bacilli</taxon>
        <taxon>Lactobacillales</taxon>
        <taxon>Carnobacteriaceae</taxon>
        <taxon>Atopostipes</taxon>
    </lineage>
</organism>
<evidence type="ECO:0000313" key="11">
    <source>
        <dbReference type="EMBL" id="HIZ70159.1"/>
    </source>
</evidence>
<sequence>MIQVEHVHKNYGNTPIIKDVSLNIEKGKLTALIGPNGAGKTTFLNMIGCLTPFDEGKIIIDGVDTHHWNRNDLAKHLAILKQKNSLNAQITVRELFAFGRFPHMKGKIGPKCRELIKQSLKYLGMEEYEHTYLKDLSGGQLQRAFIGMVLCQDTDYILLDEPLNNLDMKYSVQIMNILRNLVDEMGRTVVIVLHDINFAAAYADQIIAFKEGEKFIDDLSTSVIQKRVIDELFDMNVEVIEHNHQNYCLYYQDRKQFFVHSVQELNEFKKVVNQ</sequence>
<evidence type="ECO:0000256" key="7">
    <source>
        <dbReference type="ARBA" id="ARBA00023004"/>
    </source>
</evidence>
<evidence type="ECO:0000313" key="12">
    <source>
        <dbReference type="Proteomes" id="UP000824106"/>
    </source>
</evidence>
<keyword evidence="3" id="KW-1003">Cell membrane</keyword>
<dbReference type="PANTHER" id="PTHR42771">
    <property type="entry name" value="IRON(3+)-HYDROXAMATE IMPORT ATP-BINDING PROTEIN FHUC"/>
    <property type="match status" value="1"/>
</dbReference>
<evidence type="ECO:0000256" key="9">
    <source>
        <dbReference type="ARBA" id="ARBA00023136"/>
    </source>
</evidence>
<dbReference type="Gene3D" id="3.40.50.300">
    <property type="entry name" value="P-loop containing nucleotide triphosphate hydrolases"/>
    <property type="match status" value="1"/>
</dbReference>
<dbReference type="SUPFAM" id="SSF52540">
    <property type="entry name" value="P-loop containing nucleoside triphosphate hydrolases"/>
    <property type="match status" value="1"/>
</dbReference>
<evidence type="ECO:0000256" key="2">
    <source>
        <dbReference type="ARBA" id="ARBA00022448"/>
    </source>
</evidence>
<reference evidence="11" key="2">
    <citation type="submission" date="2021-04" db="EMBL/GenBank/DDBJ databases">
        <authorList>
            <person name="Gilroy R."/>
        </authorList>
    </citation>
    <scope>NUCLEOTIDE SEQUENCE</scope>
    <source>
        <strain evidence="11">CHK169-4300</strain>
    </source>
</reference>
<reference evidence="11" key="1">
    <citation type="journal article" date="2021" name="PeerJ">
        <title>Extensive microbial diversity within the chicken gut microbiome revealed by metagenomics and culture.</title>
        <authorList>
            <person name="Gilroy R."/>
            <person name="Ravi A."/>
            <person name="Getino M."/>
            <person name="Pursley I."/>
            <person name="Horton D.L."/>
            <person name="Alikhan N.F."/>
            <person name="Baker D."/>
            <person name="Gharbi K."/>
            <person name="Hall N."/>
            <person name="Watson M."/>
            <person name="Adriaenssens E.M."/>
            <person name="Foster-Nyarko E."/>
            <person name="Jarju S."/>
            <person name="Secka A."/>
            <person name="Antonio M."/>
            <person name="Oren A."/>
            <person name="Chaudhuri R.R."/>
            <person name="La Ragione R."/>
            <person name="Hildebrand F."/>
            <person name="Pallen M.J."/>
        </authorList>
    </citation>
    <scope>NUCLEOTIDE SEQUENCE</scope>
    <source>
        <strain evidence="11">CHK169-4300</strain>
    </source>
</reference>
<name>A0A9D2FZB3_9LACT</name>
<accession>A0A9D2FZB3</accession>
<gene>
    <name evidence="11" type="ORF">H9808_00055</name>
</gene>
<keyword evidence="8" id="KW-0406">Ion transport</keyword>
<evidence type="ECO:0000256" key="8">
    <source>
        <dbReference type="ARBA" id="ARBA00023065"/>
    </source>
</evidence>
<proteinExistence type="predicted"/>
<dbReference type="PROSITE" id="PS00211">
    <property type="entry name" value="ABC_TRANSPORTER_1"/>
    <property type="match status" value="1"/>
</dbReference>
<feature type="domain" description="ABC transporter" evidence="10">
    <location>
        <begin position="2"/>
        <end position="236"/>
    </location>
</feature>
<keyword evidence="6 11" id="KW-0067">ATP-binding</keyword>
<dbReference type="Proteomes" id="UP000824106">
    <property type="component" value="Unassembled WGS sequence"/>
</dbReference>
<dbReference type="GO" id="GO:0006826">
    <property type="term" value="P:iron ion transport"/>
    <property type="evidence" value="ECO:0007669"/>
    <property type="project" value="UniProtKB-KW"/>
</dbReference>
<protein>
    <submittedName>
        <fullName evidence="11">ATP-binding cassette domain-containing protein</fullName>
    </submittedName>
</protein>
<dbReference type="SMART" id="SM00382">
    <property type="entry name" value="AAA"/>
    <property type="match status" value="1"/>
</dbReference>
<keyword evidence="7" id="KW-0408">Iron</keyword>
<dbReference type="InterPro" id="IPR017871">
    <property type="entry name" value="ABC_transporter-like_CS"/>
</dbReference>
<dbReference type="InterPro" id="IPR003439">
    <property type="entry name" value="ABC_transporter-like_ATP-bd"/>
</dbReference>
<dbReference type="CDD" id="cd03214">
    <property type="entry name" value="ABC_Iron-Siderophores_B12_Hemin"/>
    <property type="match status" value="1"/>
</dbReference>
<keyword evidence="2" id="KW-0813">Transport</keyword>
<keyword evidence="5" id="KW-0547">Nucleotide-binding</keyword>
<dbReference type="GO" id="GO:0016887">
    <property type="term" value="F:ATP hydrolysis activity"/>
    <property type="evidence" value="ECO:0007669"/>
    <property type="project" value="InterPro"/>
</dbReference>
<keyword evidence="4" id="KW-0410">Iron transport</keyword>
<evidence type="ECO:0000256" key="4">
    <source>
        <dbReference type="ARBA" id="ARBA00022496"/>
    </source>
</evidence>
<dbReference type="GO" id="GO:0005886">
    <property type="term" value="C:plasma membrane"/>
    <property type="evidence" value="ECO:0007669"/>
    <property type="project" value="UniProtKB-SubCell"/>
</dbReference>
<dbReference type="PROSITE" id="PS50893">
    <property type="entry name" value="ABC_TRANSPORTER_2"/>
    <property type="match status" value="1"/>
</dbReference>
<dbReference type="GO" id="GO:0005524">
    <property type="term" value="F:ATP binding"/>
    <property type="evidence" value="ECO:0007669"/>
    <property type="project" value="UniProtKB-KW"/>
</dbReference>
<dbReference type="PANTHER" id="PTHR42771:SF3">
    <property type="entry name" value="PETROBACTIN IMPORT ATP-BINDING PROTEIN YCLP"/>
    <property type="match status" value="1"/>
</dbReference>
<evidence type="ECO:0000256" key="3">
    <source>
        <dbReference type="ARBA" id="ARBA00022475"/>
    </source>
</evidence>
<dbReference type="InterPro" id="IPR027417">
    <property type="entry name" value="P-loop_NTPase"/>
</dbReference>
<evidence type="ECO:0000256" key="1">
    <source>
        <dbReference type="ARBA" id="ARBA00004202"/>
    </source>
</evidence>
<evidence type="ECO:0000259" key="10">
    <source>
        <dbReference type="PROSITE" id="PS50893"/>
    </source>
</evidence>
<comment type="subcellular location">
    <subcellularLocation>
        <location evidence="1">Cell membrane</location>
        <topology evidence="1">Peripheral membrane protein</topology>
    </subcellularLocation>
</comment>
<dbReference type="FunFam" id="3.40.50.300:FF:000134">
    <property type="entry name" value="Iron-enterobactin ABC transporter ATP-binding protein"/>
    <property type="match status" value="1"/>
</dbReference>